<evidence type="ECO:0000313" key="3">
    <source>
        <dbReference type="Proteomes" id="UP000609172"/>
    </source>
</evidence>
<protein>
    <submittedName>
        <fullName evidence="2">Uncharacterized protein</fullName>
    </submittedName>
</protein>
<keyword evidence="1" id="KW-1133">Transmembrane helix</keyword>
<evidence type="ECO:0000256" key="1">
    <source>
        <dbReference type="SAM" id="Phobius"/>
    </source>
</evidence>
<comment type="caution">
    <text evidence="2">The sequence shown here is derived from an EMBL/GenBank/DDBJ whole genome shotgun (WGS) entry which is preliminary data.</text>
</comment>
<evidence type="ECO:0000313" key="2">
    <source>
        <dbReference type="EMBL" id="MBK0369404.1"/>
    </source>
</evidence>
<dbReference type="AlphaFoldDB" id="A0A934UJB2"/>
<dbReference type="RefSeq" id="WP_200105329.1">
    <property type="nucleotide sequence ID" value="NZ_JAEHFV010000002.1"/>
</dbReference>
<proteinExistence type="predicted"/>
<feature type="transmembrane region" description="Helical" evidence="1">
    <location>
        <begin position="38"/>
        <end position="60"/>
    </location>
</feature>
<keyword evidence="1" id="KW-0812">Transmembrane</keyword>
<organism evidence="2 3">
    <name type="scientific">Flavobacterium agrisoli</name>
    <dbReference type="NCBI Taxonomy" id="2793066"/>
    <lineage>
        <taxon>Bacteria</taxon>
        <taxon>Pseudomonadati</taxon>
        <taxon>Bacteroidota</taxon>
        <taxon>Flavobacteriia</taxon>
        <taxon>Flavobacteriales</taxon>
        <taxon>Flavobacteriaceae</taxon>
        <taxon>Flavobacterium</taxon>
    </lineage>
</organism>
<dbReference type="EMBL" id="JAEHFV010000002">
    <property type="protein sequence ID" value="MBK0369404.1"/>
    <property type="molecule type" value="Genomic_DNA"/>
</dbReference>
<keyword evidence="1" id="KW-0472">Membrane</keyword>
<dbReference type="Proteomes" id="UP000609172">
    <property type="component" value="Unassembled WGS sequence"/>
</dbReference>
<name>A0A934UJB2_9FLAO</name>
<reference evidence="2" key="1">
    <citation type="submission" date="2020-12" db="EMBL/GenBank/DDBJ databases">
        <title>Bacterial novel species Flavobacterium sp. SE-1-e isolated from soil.</title>
        <authorList>
            <person name="Jung H.-Y."/>
        </authorList>
    </citation>
    <scope>NUCLEOTIDE SEQUENCE</scope>
    <source>
        <strain evidence="2">SE-1-e</strain>
    </source>
</reference>
<sequence>MIKINYKIQFLLFLVCLFFIGMGLYEIATLGLEENKSLFWQLSPFAGFITGTFIFGRNLYTKRVEQFKK</sequence>
<gene>
    <name evidence="2" type="ORF">I5M07_06085</name>
</gene>
<keyword evidence="3" id="KW-1185">Reference proteome</keyword>
<accession>A0A934UJB2</accession>
<feature type="transmembrane region" description="Helical" evidence="1">
    <location>
        <begin position="12"/>
        <end position="32"/>
    </location>
</feature>